<evidence type="ECO:0000313" key="2">
    <source>
        <dbReference type="Proteomes" id="UP000198995"/>
    </source>
</evidence>
<protein>
    <submittedName>
        <fullName evidence="1">Uncharacterized protein</fullName>
    </submittedName>
</protein>
<organism evidence="1 2">
    <name type="scientific">Peptococcus niger</name>
    <dbReference type="NCBI Taxonomy" id="2741"/>
    <lineage>
        <taxon>Bacteria</taxon>
        <taxon>Bacillati</taxon>
        <taxon>Bacillota</taxon>
        <taxon>Clostridia</taxon>
        <taxon>Eubacteriales</taxon>
        <taxon>Peptococcaceae</taxon>
        <taxon>Peptococcus</taxon>
    </lineage>
</organism>
<keyword evidence="2" id="KW-1185">Reference proteome</keyword>
<reference evidence="1 2" key="1">
    <citation type="submission" date="2016-10" db="EMBL/GenBank/DDBJ databases">
        <authorList>
            <person name="de Groot N.N."/>
        </authorList>
    </citation>
    <scope>NUCLEOTIDE SEQUENCE [LARGE SCALE GENOMIC DNA]</scope>
    <source>
        <strain evidence="1 2">DSM 20475</strain>
    </source>
</reference>
<accession>A0A1G7AB07</accession>
<dbReference type="RefSeq" id="WP_144019696.1">
    <property type="nucleotide sequence ID" value="NZ_FNAF01000020.1"/>
</dbReference>
<evidence type="ECO:0000313" key="1">
    <source>
        <dbReference type="EMBL" id="SDE11056.1"/>
    </source>
</evidence>
<dbReference type="Proteomes" id="UP000198995">
    <property type="component" value="Unassembled WGS sequence"/>
</dbReference>
<dbReference type="STRING" id="2741.SAMN04489866_1203"/>
<name>A0A1G7AB07_PEPNI</name>
<proteinExistence type="predicted"/>
<sequence>MIIRKNYSYSGLNRKGEDGTFLCIPGLLNKRIFLDEQVVEIYNECNGHSIETLFSLQKEKYKEEDEIRIKEDLENILWFFHNIGMLELKGEDLMVFQNTEEIFQMISEKDFNGITNFIFKTYEHKNDDILYYINPQYNIKSYYDLHNFYNLPNLRLSHVSGGNIYYKFSKEGSKEIDGVISFNFIESNTTIYINLVICEKAYFTQLIQLLYNEMKKNGYKILKVKLLKNKEHELLLYKSGFVKEAVLKGETFDGEDIFIYLLEK</sequence>
<dbReference type="OrthoDB" id="9795390at2"/>
<dbReference type="AlphaFoldDB" id="A0A1G7AB07"/>
<gene>
    <name evidence="1" type="ORF">SAMN04489866_1203</name>
</gene>
<dbReference type="EMBL" id="FNAF01000020">
    <property type="protein sequence ID" value="SDE11056.1"/>
    <property type="molecule type" value="Genomic_DNA"/>
</dbReference>